<accession>A0A3N9P964</accession>
<name>A0A3N9P964_9BACL</name>
<dbReference type="EMBL" id="RQPI01000002">
    <property type="protein sequence ID" value="RQW12751.1"/>
    <property type="molecule type" value="Genomic_DNA"/>
</dbReference>
<dbReference type="Gene3D" id="2.60.120.560">
    <property type="entry name" value="Exo-inulinase, domain 1"/>
    <property type="match status" value="1"/>
</dbReference>
<dbReference type="OrthoDB" id="9759709at2"/>
<dbReference type="Proteomes" id="UP000282529">
    <property type="component" value="Unassembled WGS sequence"/>
</dbReference>
<proteinExistence type="inferred from homology"/>
<evidence type="ECO:0000313" key="12">
    <source>
        <dbReference type="EMBL" id="RQW12751.1"/>
    </source>
</evidence>
<dbReference type="PANTHER" id="PTHR43101:SF1">
    <property type="entry name" value="BETA-FRUCTOSIDASE"/>
    <property type="match status" value="1"/>
</dbReference>
<keyword evidence="5 8" id="KW-0378">Hydrolase</keyword>
<dbReference type="Pfam" id="PF08244">
    <property type="entry name" value="Glyco_hydro_32C"/>
    <property type="match status" value="1"/>
</dbReference>
<evidence type="ECO:0000259" key="11">
    <source>
        <dbReference type="Pfam" id="PF08244"/>
    </source>
</evidence>
<organism evidence="12 13">
    <name type="scientific">Paenibacillus rhizophilus</name>
    <dbReference type="NCBI Taxonomy" id="1850366"/>
    <lineage>
        <taxon>Bacteria</taxon>
        <taxon>Bacillati</taxon>
        <taxon>Bacillota</taxon>
        <taxon>Bacilli</taxon>
        <taxon>Bacillales</taxon>
        <taxon>Paenibacillaceae</taxon>
        <taxon>Paenibacillus</taxon>
    </lineage>
</organism>
<dbReference type="GO" id="GO:0005737">
    <property type="term" value="C:cytoplasm"/>
    <property type="evidence" value="ECO:0007669"/>
    <property type="project" value="UniProtKB-SubCell"/>
</dbReference>
<evidence type="ECO:0000256" key="8">
    <source>
        <dbReference type="RuleBase" id="RU362110"/>
    </source>
</evidence>
<dbReference type="InterPro" id="IPR013148">
    <property type="entry name" value="Glyco_hydro_32_N"/>
</dbReference>
<evidence type="ECO:0000256" key="1">
    <source>
        <dbReference type="ARBA" id="ARBA00004914"/>
    </source>
</evidence>
<keyword evidence="9" id="KW-0119">Carbohydrate metabolism</keyword>
<evidence type="ECO:0000313" key="13">
    <source>
        <dbReference type="Proteomes" id="UP000282529"/>
    </source>
</evidence>
<comment type="caution">
    <text evidence="12">The sequence shown here is derived from an EMBL/GenBank/DDBJ whole genome shotgun (WGS) entry which is preliminary data.</text>
</comment>
<dbReference type="GO" id="GO:0004564">
    <property type="term" value="F:beta-fructofuranosidase activity"/>
    <property type="evidence" value="ECO:0007669"/>
    <property type="project" value="UniProtKB-EC"/>
</dbReference>
<comment type="function">
    <text evidence="9">Enables the bacterium to metabolize sucrose as a sole carbon source.</text>
</comment>
<dbReference type="UniPathway" id="UPA00238"/>
<evidence type="ECO:0000259" key="10">
    <source>
        <dbReference type="Pfam" id="PF00251"/>
    </source>
</evidence>
<gene>
    <name evidence="12" type="ORF">EH198_06810</name>
</gene>
<dbReference type="InterPro" id="IPR013189">
    <property type="entry name" value="Glyco_hydro_32_C"/>
</dbReference>
<sequence length="500" mass="56748">MEWIKEERYRRLEETDPEEISGLAARVARCPWRQGYHIQPKTGLLNDPNGFAFFQGEYHLFYQWFPLGPVHGLKYWYHTSSPDLVHWTNRGVALRPDRNFDSHGVYSGSAIEHDGRLYLMYTGNTRDDNWERLPYQCMAQMEKDGSIHKFQSPVIGGPPSGYTDHYRDPKVWHQDGFFYAVIGAQRSNLTGCAVLYRSIDLHKWELLGELRTGLPDFGYMWECPDYFELAGQGILCFCPQGARLDEPGNIYPAGYLIGEPLDVETRDFRHGDFRLLDRGFDFYAPQTTLTPDGRRILVGWMGLPDVPYPTDDHGWAHCLTLPRELRVEGGRLYQLPARELQALRGKESFSIGKISDGTYSPPGFSGSRYELLIEFNNVDAFEFGVGLRTGEGERTVLVCDSRDSRLMLDRTLSGRPIAAEYGMVRSCAVNPSAVKLQLFVDTSSVEVFVDDGREVFTARIFPDADSMGLSIFAKGGEVSYRASKWDITSGAIRDREQSGS</sequence>
<reference evidence="12 13" key="1">
    <citation type="submission" date="2018-11" db="EMBL/GenBank/DDBJ databases">
        <title>Genome sequence of strain 7197.</title>
        <authorList>
            <person name="Gao J."/>
            <person name="Sun J."/>
        </authorList>
    </citation>
    <scope>NUCLEOTIDE SEQUENCE [LARGE SCALE GENOMIC DNA]</scope>
    <source>
        <strain evidence="12 13">7197</strain>
    </source>
</reference>
<evidence type="ECO:0000256" key="4">
    <source>
        <dbReference type="ARBA" id="ARBA00019623"/>
    </source>
</evidence>
<dbReference type="SUPFAM" id="SSF49899">
    <property type="entry name" value="Concanavalin A-like lectins/glucanases"/>
    <property type="match status" value="1"/>
</dbReference>
<dbReference type="AlphaFoldDB" id="A0A3N9P964"/>
<dbReference type="SMART" id="SM00640">
    <property type="entry name" value="Glyco_32"/>
    <property type="match status" value="1"/>
</dbReference>
<evidence type="ECO:0000256" key="7">
    <source>
        <dbReference type="ARBA" id="ARBA00033367"/>
    </source>
</evidence>
<dbReference type="InterPro" id="IPR018053">
    <property type="entry name" value="Glyco_hydro_32_AS"/>
</dbReference>
<dbReference type="InterPro" id="IPR051214">
    <property type="entry name" value="GH32_Enzymes"/>
</dbReference>
<dbReference type="NCBIfam" id="TIGR01322">
    <property type="entry name" value="scrB_fam"/>
    <property type="match status" value="1"/>
</dbReference>
<dbReference type="PROSITE" id="PS00609">
    <property type="entry name" value="GLYCOSYL_HYDROL_F32"/>
    <property type="match status" value="1"/>
</dbReference>
<protein>
    <recommendedName>
        <fullName evidence="4 8">Sucrose-6-phosphate hydrolase</fullName>
        <ecNumber evidence="3 8">3.2.1.26</ecNumber>
    </recommendedName>
    <alternativeName>
        <fullName evidence="7 9">Invertase</fullName>
    </alternativeName>
</protein>
<comment type="similarity">
    <text evidence="2 8">Belongs to the glycosyl hydrolase 32 family.</text>
</comment>
<comment type="pathway">
    <text evidence="1 9">Glycan biosynthesis; sucrose metabolism.</text>
</comment>
<evidence type="ECO:0000256" key="6">
    <source>
        <dbReference type="ARBA" id="ARBA00023295"/>
    </source>
</evidence>
<dbReference type="Pfam" id="PF00251">
    <property type="entry name" value="Glyco_hydro_32N"/>
    <property type="match status" value="1"/>
</dbReference>
<dbReference type="EC" id="3.2.1.26" evidence="3 8"/>
<dbReference type="SUPFAM" id="SSF75005">
    <property type="entry name" value="Arabinanase/levansucrase/invertase"/>
    <property type="match status" value="1"/>
</dbReference>
<dbReference type="GO" id="GO:0005985">
    <property type="term" value="P:sucrose metabolic process"/>
    <property type="evidence" value="ECO:0007669"/>
    <property type="project" value="UniProtKB-UniPathway"/>
</dbReference>
<dbReference type="InterPro" id="IPR006232">
    <property type="entry name" value="Suc6P_hydrolase"/>
</dbReference>
<evidence type="ECO:0000256" key="9">
    <source>
        <dbReference type="RuleBase" id="RU365015"/>
    </source>
</evidence>
<dbReference type="InterPro" id="IPR001362">
    <property type="entry name" value="Glyco_hydro_32"/>
</dbReference>
<dbReference type="InterPro" id="IPR023296">
    <property type="entry name" value="Glyco_hydro_beta-prop_sf"/>
</dbReference>
<keyword evidence="13" id="KW-1185">Reference proteome</keyword>
<dbReference type="RefSeq" id="WP_124694788.1">
    <property type="nucleotide sequence ID" value="NZ_JBHUFE010000008.1"/>
</dbReference>
<evidence type="ECO:0000256" key="5">
    <source>
        <dbReference type="ARBA" id="ARBA00022801"/>
    </source>
</evidence>
<dbReference type="Gene3D" id="2.115.10.20">
    <property type="entry name" value="Glycosyl hydrolase domain, family 43"/>
    <property type="match status" value="1"/>
</dbReference>
<comment type="subcellular location">
    <subcellularLocation>
        <location evidence="9">Cytoplasm</location>
    </subcellularLocation>
</comment>
<dbReference type="PANTHER" id="PTHR43101">
    <property type="entry name" value="BETA-FRUCTOSIDASE"/>
    <property type="match status" value="1"/>
</dbReference>
<dbReference type="InterPro" id="IPR013320">
    <property type="entry name" value="ConA-like_dom_sf"/>
</dbReference>
<dbReference type="CDD" id="cd18623">
    <property type="entry name" value="GH32_ScrB-like"/>
    <property type="match status" value="1"/>
</dbReference>
<feature type="domain" description="Glycosyl hydrolase family 32 N-terminal" evidence="10">
    <location>
        <begin position="37"/>
        <end position="336"/>
    </location>
</feature>
<evidence type="ECO:0000256" key="3">
    <source>
        <dbReference type="ARBA" id="ARBA00012758"/>
    </source>
</evidence>
<feature type="domain" description="Glycosyl hydrolase family 32 C-terminal" evidence="11">
    <location>
        <begin position="339"/>
        <end position="480"/>
    </location>
</feature>
<evidence type="ECO:0000256" key="2">
    <source>
        <dbReference type="ARBA" id="ARBA00009902"/>
    </source>
</evidence>
<keyword evidence="9" id="KW-0963">Cytoplasm</keyword>
<keyword evidence="6 8" id="KW-0326">Glycosidase</keyword>
<comment type="catalytic activity">
    <reaction evidence="8">
        <text>Hydrolysis of terminal non-reducing beta-D-fructofuranoside residues in beta-D-fructofuranosides.</text>
        <dbReference type="EC" id="3.2.1.26"/>
    </reaction>
</comment>